<dbReference type="AlphaFoldDB" id="A0A1H1WH48"/>
<keyword evidence="5" id="KW-1185">Reference proteome</keyword>
<sequence length="925" mass="99242">MRPSRREFVKWITASGISLSLSRLAAATETGFDAHETLPGRQNWNPAAKGLGRIDGVAKVTGSKLYASDYRAADMPGWPKATSHALLVRAPDATHVYIGMDPARLSGALKPSVIVTAADLEKIGTRVPEFYTGDLFCPVGKTPIYMGQPVALLIFEKFDAFDQARLALRDGTFVKFGEETGPVSLPDYGTFRFTRVAGATPDAPDVYSPIQAGWVSPKRFQDTTLPVWSPLARETQPAYGKAAALGDQIRAELAADNPALLVLDREFDTQSVDPMFLEPESGLAWYNKSDGKLELVIGVQSPYEAAESIAFLLGKARAPFRPAHIKGHFAYCGGGFGGRDHTSFIFYTALAAMFFPGRPVRLAHDRYQQFQGGIKRHPINMRSRIGVDRATGKITAFAADHVLDGGGLKNFSANVAVVAATAAIGIYDIPKVDVTSVALHTRGVTAGSMRGYGTLQTLTALEVLIDEAASALPLDPIEFRRRNALKQNGRTMVGNPYSVSVRTTEILDKLEKHPIWTQRAGEKARVQTKDTLVGTGVACVTKDYGTGGDSSNGRVEISPEGRISIYCDHVEMGNGIGTALANRVALHLGGVADEIAVAQVGAFDALALVTSGDQYTMDQKTQDAAEKNPHWVPAISSPTSASIGAHVGTHASAEAARIIFRFGLWPAALELWHIAPHDRRAKDWAKASWQDGQLTMPGQTPLSLPALAATAHARHFVTGAVTHSFSRWAWSRARFPIGGEQFTAEIDALALRKGGGKFAAIKRTGVKFPPTHNNQSGNTYTSMCGTLVRVEIERASGALRIAKAYSVLECGQALVPEVVLGQAQGGFAMGVGYALLEMLPPYEGGPGNGQWNLGQYLVARGSDLPLRDLEIEMLPPLTPDEPPKGMAEVVMIPVVPALLNAIFDATGRRFQSLPVTSSMLKGALA</sequence>
<dbReference type="SUPFAM" id="SSF54665">
    <property type="entry name" value="CO dehydrogenase molybdoprotein N-domain-like"/>
    <property type="match status" value="1"/>
</dbReference>
<dbReference type="Proteomes" id="UP000243904">
    <property type="component" value="Chromosome I"/>
</dbReference>
<dbReference type="InterPro" id="IPR016208">
    <property type="entry name" value="Ald_Oxase/xanthine_DH-like"/>
</dbReference>
<dbReference type="RefSeq" id="WP_146688403.1">
    <property type="nucleotide sequence ID" value="NZ_LT629750.1"/>
</dbReference>
<reference evidence="5" key="1">
    <citation type="submission" date="2016-10" db="EMBL/GenBank/DDBJ databases">
        <authorList>
            <person name="Varghese N."/>
            <person name="Submissions S."/>
        </authorList>
    </citation>
    <scope>NUCLEOTIDE SEQUENCE [LARGE SCALE GENOMIC DNA]</scope>
    <source>
        <strain evidence="5">GAS369</strain>
    </source>
</reference>
<dbReference type="Pfam" id="PF20256">
    <property type="entry name" value="MoCoBD_2"/>
    <property type="match status" value="2"/>
</dbReference>
<dbReference type="Gene3D" id="3.30.365.10">
    <property type="entry name" value="Aldehyde oxidase/xanthine dehydrogenase, molybdopterin binding domain"/>
    <property type="match status" value="4"/>
</dbReference>
<dbReference type="PANTHER" id="PTHR11908">
    <property type="entry name" value="XANTHINE DEHYDROGENASE"/>
    <property type="match status" value="1"/>
</dbReference>
<dbReference type="InterPro" id="IPR036856">
    <property type="entry name" value="Ald_Oxase/Xan_DH_a/b_sf"/>
</dbReference>
<dbReference type="InterPro" id="IPR037165">
    <property type="entry name" value="AldOxase/xan_DH_Mopterin-bd_sf"/>
</dbReference>
<feature type="domain" description="Aldehyde oxidase/xanthine dehydrogenase second molybdopterin binding" evidence="3">
    <location>
        <begin position="510"/>
        <end position="599"/>
    </location>
</feature>
<dbReference type="PROSITE" id="PS51318">
    <property type="entry name" value="TAT"/>
    <property type="match status" value="1"/>
</dbReference>
<dbReference type="GO" id="GO:0016491">
    <property type="term" value="F:oxidoreductase activity"/>
    <property type="evidence" value="ECO:0007669"/>
    <property type="project" value="InterPro"/>
</dbReference>
<feature type="signal peptide" evidence="1">
    <location>
        <begin position="1"/>
        <end position="25"/>
    </location>
</feature>
<gene>
    <name evidence="4" type="ORF">SAMN05444158_3849</name>
</gene>
<feature type="domain" description="Aldehyde oxidase/xanthine dehydrogenase first molybdopterin binding" evidence="2">
    <location>
        <begin position="261"/>
        <end position="484"/>
    </location>
</feature>
<name>A0A1H1WH48_9BRAD</name>
<evidence type="ECO:0000313" key="5">
    <source>
        <dbReference type="Proteomes" id="UP000243904"/>
    </source>
</evidence>
<dbReference type="InterPro" id="IPR046867">
    <property type="entry name" value="AldOxase/xan_DH_MoCoBD2"/>
</dbReference>
<dbReference type="SUPFAM" id="SSF56003">
    <property type="entry name" value="Molybdenum cofactor-binding domain"/>
    <property type="match status" value="1"/>
</dbReference>
<organism evidence="4 5">
    <name type="scientific">Bradyrhizobium canariense</name>
    <dbReference type="NCBI Taxonomy" id="255045"/>
    <lineage>
        <taxon>Bacteria</taxon>
        <taxon>Pseudomonadati</taxon>
        <taxon>Pseudomonadota</taxon>
        <taxon>Alphaproteobacteria</taxon>
        <taxon>Hyphomicrobiales</taxon>
        <taxon>Nitrobacteraceae</taxon>
        <taxon>Bradyrhizobium</taxon>
    </lineage>
</organism>
<dbReference type="InterPro" id="IPR008274">
    <property type="entry name" value="AldOxase/xan_DH_MoCoBD1"/>
</dbReference>
<feature type="chain" id="PRO_5009264441" evidence="1">
    <location>
        <begin position="26"/>
        <end position="925"/>
    </location>
</feature>
<dbReference type="GO" id="GO:0005506">
    <property type="term" value="F:iron ion binding"/>
    <property type="evidence" value="ECO:0007669"/>
    <property type="project" value="InterPro"/>
</dbReference>
<dbReference type="InterPro" id="IPR006311">
    <property type="entry name" value="TAT_signal"/>
</dbReference>
<accession>A0A1H1WH48</accession>
<dbReference type="Pfam" id="PF02738">
    <property type="entry name" value="MoCoBD_1"/>
    <property type="match status" value="1"/>
</dbReference>
<keyword evidence="1" id="KW-0732">Signal</keyword>
<evidence type="ECO:0000256" key="1">
    <source>
        <dbReference type="SAM" id="SignalP"/>
    </source>
</evidence>
<dbReference type="EMBL" id="LT629750">
    <property type="protein sequence ID" value="SDS96414.1"/>
    <property type="molecule type" value="Genomic_DNA"/>
</dbReference>
<feature type="domain" description="Aldehyde oxidase/xanthine dehydrogenase second molybdopterin binding" evidence="3">
    <location>
        <begin position="633"/>
        <end position="840"/>
    </location>
</feature>
<evidence type="ECO:0000313" key="4">
    <source>
        <dbReference type="EMBL" id="SDS96414.1"/>
    </source>
</evidence>
<evidence type="ECO:0000259" key="2">
    <source>
        <dbReference type="Pfam" id="PF02738"/>
    </source>
</evidence>
<proteinExistence type="predicted"/>
<dbReference type="PANTHER" id="PTHR11908:SF123">
    <property type="entry name" value="ALDEHYDE OXIDOREDUCTASE MOLYBDENUM-BINDING SUBUNIT PAOC"/>
    <property type="match status" value="1"/>
</dbReference>
<evidence type="ECO:0000259" key="3">
    <source>
        <dbReference type="Pfam" id="PF20256"/>
    </source>
</evidence>
<protein>
    <submittedName>
        <fullName evidence="4">CO or xanthine dehydrogenase, Mo-binding subunit</fullName>
    </submittedName>
</protein>